<dbReference type="Pfam" id="PF13359">
    <property type="entry name" value="DDE_Tnp_4"/>
    <property type="match status" value="1"/>
</dbReference>
<keyword evidence="6" id="KW-0378">Hydrolase</keyword>
<name>A0A835CEN9_9FABA</name>
<protein>
    <submittedName>
        <fullName evidence="10">Protein ALP1-like</fullName>
    </submittedName>
</protein>
<comment type="similarity">
    <text evidence="3">Belongs to the HARBI1 family.</text>
</comment>
<evidence type="ECO:0000256" key="6">
    <source>
        <dbReference type="ARBA" id="ARBA00022801"/>
    </source>
</evidence>
<dbReference type="AlphaFoldDB" id="A0A835CEN9"/>
<comment type="cofactor">
    <cofactor evidence="1">
        <name>a divalent metal cation</name>
        <dbReference type="ChEBI" id="CHEBI:60240"/>
    </cofactor>
</comment>
<keyword evidence="11" id="KW-1185">Reference proteome</keyword>
<evidence type="ECO:0000259" key="8">
    <source>
        <dbReference type="Pfam" id="PF13359"/>
    </source>
</evidence>
<keyword evidence="7" id="KW-0539">Nucleus</keyword>
<dbReference type="InterPro" id="IPR027806">
    <property type="entry name" value="HARBI1_dom"/>
</dbReference>
<evidence type="ECO:0000259" key="9">
    <source>
        <dbReference type="Pfam" id="PF26138"/>
    </source>
</evidence>
<dbReference type="InterPro" id="IPR058353">
    <property type="entry name" value="DUF8040"/>
</dbReference>
<dbReference type="GO" id="GO:0016787">
    <property type="term" value="F:hydrolase activity"/>
    <property type="evidence" value="ECO:0007669"/>
    <property type="project" value="UniProtKB-KW"/>
</dbReference>
<evidence type="ECO:0000256" key="4">
    <source>
        <dbReference type="ARBA" id="ARBA00022722"/>
    </source>
</evidence>
<dbReference type="EMBL" id="JAAIUW010000003">
    <property type="protein sequence ID" value="KAF7839384.1"/>
    <property type="molecule type" value="Genomic_DNA"/>
</dbReference>
<comment type="caution">
    <text evidence="10">The sequence shown here is derived from an EMBL/GenBank/DDBJ whole genome shotgun (WGS) entry which is preliminary data.</text>
</comment>
<dbReference type="InterPro" id="IPR045249">
    <property type="entry name" value="HARBI1-like"/>
</dbReference>
<dbReference type="Pfam" id="PF26138">
    <property type="entry name" value="DUF8040"/>
    <property type="match status" value="1"/>
</dbReference>
<accession>A0A835CEN9</accession>
<evidence type="ECO:0000256" key="7">
    <source>
        <dbReference type="ARBA" id="ARBA00023242"/>
    </source>
</evidence>
<reference evidence="10" key="1">
    <citation type="submission" date="2020-09" db="EMBL/GenBank/DDBJ databases">
        <title>Genome-Enabled Discovery of Anthraquinone Biosynthesis in Senna tora.</title>
        <authorList>
            <person name="Kang S.-H."/>
            <person name="Pandey R.P."/>
            <person name="Lee C.-M."/>
            <person name="Sim J.-S."/>
            <person name="Jeong J.-T."/>
            <person name="Choi B.-S."/>
            <person name="Jung M."/>
            <person name="Ginzburg D."/>
            <person name="Zhao K."/>
            <person name="Won S.Y."/>
            <person name="Oh T.-J."/>
            <person name="Yu Y."/>
            <person name="Kim N.-H."/>
            <person name="Lee O.R."/>
            <person name="Lee T.-H."/>
            <person name="Bashyal P."/>
            <person name="Kim T.-S."/>
            <person name="Lee W.-H."/>
            <person name="Kawkins C."/>
            <person name="Kim C.-K."/>
            <person name="Kim J.S."/>
            <person name="Ahn B.O."/>
            <person name="Rhee S.Y."/>
            <person name="Sohng J.K."/>
        </authorList>
    </citation>
    <scope>NUCLEOTIDE SEQUENCE</scope>
    <source>
        <tissue evidence="10">Leaf</tissue>
    </source>
</reference>
<sequence>MHEALSIALRRNRLRMSFTLEFHEKRTRLRSLVYSNDSNCYNVLRIYRNTFDRLCSMLDEIGVLKPTKHMLVDEQVAMCALDGTHVKIRVGPKEQTRFRNRKGDVTINILGVCSQDAQFIYVMSGWEGYAADSRVFKSALNRPRGFKVPSGYSNAQGVLAPFRGQRYHLNEWREGRHPTNSRECFNMRHLSARNVIKRCFEMLKNWWTILRSPSYYTLQSYNIIVITCCLFHKLIHRENARDPLDNEAENLVPEPAEEPVEEPAEDDPSISTIERQSEEWIHKLITLTADPQSTIEEDATEAPRMLVEGNPTHIVKTQDTGEELVDSARYGSHPDAKQFRYKPFPYLSDLTKVWGKDGTIKGEARDAEDINDIPDEDLDGLEGLENNGQNQTLPGQHLLDDMIQPPPSNCEAVLTSCKRKRTSPSNDVIEGFKEVAEPFLHCLDKIAEGIGRNAGEKELDQKRAALCQALAKVDGLTDDELVRVHLRLSSYPAMLVAIFGLEDRFKLRWLQQIIGCCHFVLAIAIHLSVLHWFKPTEEIALILVTTNEQPVWICIGLRNFDAGYFLANGATPTTTPAATVASGSTGALNFTFSTLLSTLLCFFSDA</sequence>
<dbReference type="Proteomes" id="UP000634136">
    <property type="component" value="Unassembled WGS sequence"/>
</dbReference>
<proteinExistence type="inferred from homology"/>
<evidence type="ECO:0000256" key="2">
    <source>
        <dbReference type="ARBA" id="ARBA00004123"/>
    </source>
</evidence>
<gene>
    <name evidence="10" type="ORF">G2W53_007866</name>
</gene>
<dbReference type="PANTHER" id="PTHR22930:SF293">
    <property type="entry name" value="PROTEIN ALP1-LIKE"/>
    <property type="match status" value="1"/>
</dbReference>
<organism evidence="10 11">
    <name type="scientific">Senna tora</name>
    <dbReference type="NCBI Taxonomy" id="362788"/>
    <lineage>
        <taxon>Eukaryota</taxon>
        <taxon>Viridiplantae</taxon>
        <taxon>Streptophyta</taxon>
        <taxon>Embryophyta</taxon>
        <taxon>Tracheophyta</taxon>
        <taxon>Spermatophyta</taxon>
        <taxon>Magnoliopsida</taxon>
        <taxon>eudicotyledons</taxon>
        <taxon>Gunneridae</taxon>
        <taxon>Pentapetalae</taxon>
        <taxon>rosids</taxon>
        <taxon>fabids</taxon>
        <taxon>Fabales</taxon>
        <taxon>Fabaceae</taxon>
        <taxon>Caesalpinioideae</taxon>
        <taxon>Cassia clade</taxon>
        <taxon>Senna</taxon>
    </lineage>
</organism>
<evidence type="ECO:0000256" key="5">
    <source>
        <dbReference type="ARBA" id="ARBA00022723"/>
    </source>
</evidence>
<dbReference type="GO" id="GO:0005634">
    <property type="term" value="C:nucleus"/>
    <property type="evidence" value="ECO:0007669"/>
    <property type="project" value="UniProtKB-SubCell"/>
</dbReference>
<evidence type="ECO:0000256" key="3">
    <source>
        <dbReference type="ARBA" id="ARBA00006958"/>
    </source>
</evidence>
<feature type="domain" description="DDE Tnp4" evidence="8">
    <location>
        <begin position="81"/>
        <end position="232"/>
    </location>
</feature>
<evidence type="ECO:0000313" key="11">
    <source>
        <dbReference type="Proteomes" id="UP000634136"/>
    </source>
</evidence>
<dbReference type="PANTHER" id="PTHR22930">
    <property type="match status" value="1"/>
</dbReference>
<evidence type="ECO:0000256" key="1">
    <source>
        <dbReference type="ARBA" id="ARBA00001968"/>
    </source>
</evidence>
<evidence type="ECO:0000313" key="10">
    <source>
        <dbReference type="EMBL" id="KAF7839384.1"/>
    </source>
</evidence>
<dbReference type="GO" id="GO:0004518">
    <property type="term" value="F:nuclease activity"/>
    <property type="evidence" value="ECO:0007669"/>
    <property type="project" value="UniProtKB-KW"/>
</dbReference>
<comment type="subcellular location">
    <subcellularLocation>
        <location evidence="2">Nucleus</location>
    </subcellularLocation>
</comment>
<dbReference type="GO" id="GO:0046872">
    <property type="term" value="F:metal ion binding"/>
    <property type="evidence" value="ECO:0007669"/>
    <property type="project" value="UniProtKB-KW"/>
</dbReference>
<keyword evidence="4" id="KW-0540">Nuclease</keyword>
<feature type="domain" description="DUF8040" evidence="9">
    <location>
        <begin position="29"/>
        <end position="79"/>
    </location>
</feature>
<keyword evidence="5" id="KW-0479">Metal-binding</keyword>